<comment type="caution">
    <text evidence="3">The sequence shown here is derived from an EMBL/GenBank/DDBJ whole genome shotgun (WGS) entry which is preliminary data.</text>
</comment>
<dbReference type="EMBL" id="DVAB01000038">
    <property type="protein sequence ID" value="HIK00787.1"/>
    <property type="molecule type" value="Genomic_DNA"/>
</dbReference>
<dbReference type="InterPro" id="IPR001509">
    <property type="entry name" value="Epimerase_deHydtase"/>
</dbReference>
<dbReference type="Gene3D" id="3.90.25.10">
    <property type="entry name" value="UDP-galactose 4-epimerase, domain 1"/>
    <property type="match status" value="1"/>
</dbReference>
<dbReference type="CDD" id="cd05234">
    <property type="entry name" value="UDP_G4E_2_SDR_e"/>
    <property type="match status" value="1"/>
</dbReference>
<proteinExistence type="inferred from homology"/>
<comment type="similarity">
    <text evidence="1">Belongs to the NAD(P)-dependent epimerase/dehydratase family.</text>
</comment>
<dbReference type="InterPro" id="IPR036291">
    <property type="entry name" value="NAD(P)-bd_dom_sf"/>
</dbReference>
<dbReference type="Pfam" id="PF01370">
    <property type="entry name" value="Epimerase"/>
    <property type="match status" value="1"/>
</dbReference>
<protein>
    <submittedName>
        <fullName evidence="3">NAD-dependent epimerase/dehydratase family protein</fullName>
    </submittedName>
</protein>
<sequence>MANLSGKKVLVTGGAGFIGSHIVDRLVDLKCKVTVIDNLSSGQKRFIQEHLKSKKISFSKSDLLNFKAVKRLMRGQDFVFHLAANADIRYGTANTKVDLEQNTIATYNVLEAMRLNNVKEIAFFSSSAIYGEPYIFPTPESFLPVQTSLYGASKLACEALIQAYCNLFGMKSWIYRSVSIVGERYQHGVVFDFMKKLNKNPHELEILGNGKQKKSFLYVKDCVNGIFTSVENAKDSVNIFNLGTEGHTTVDRVAQIITAQMGLKDVMFKYSGGERGWPGDQPFVYLAINKLKGLGWRQSVRTDEAIRRTVDWLRENEWILRERR</sequence>
<feature type="domain" description="NAD-dependent epimerase/dehydratase" evidence="2">
    <location>
        <begin position="9"/>
        <end position="243"/>
    </location>
</feature>
<reference evidence="3 4" key="1">
    <citation type="journal article" name="Nat. Commun.">
        <title>Undinarchaeota illuminate DPANN phylogeny and the impact of gene transfer on archaeal evolution.</title>
        <authorList>
            <person name="Dombrowski N."/>
            <person name="Williams T.A."/>
            <person name="Sun J."/>
            <person name="Woodcroft B.J."/>
            <person name="Lee J.H."/>
            <person name="Minh B.Q."/>
            <person name="Rinke C."/>
            <person name="Spang A."/>
        </authorList>
    </citation>
    <scope>NUCLEOTIDE SEQUENCE [LARGE SCALE GENOMIC DNA]</scope>
    <source>
        <strain evidence="3">MAG_bin1129</strain>
    </source>
</reference>
<gene>
    <name evidence="3" type="ORF">H1016_04590</name>
</gene>
<keyword evidence="4" id="KW-1185">Reference proteome</keyword>
<evidence type="ECO:0000313" key="3">
    <source>
        <dbReference type="EMBL" id="HIK00787.1"/>
    </source>
</evidence>
<dbReference type="Proteomes" id="UP000646946">
    <property type="component" value="Unassembled WGS sequence"/>
</dbReference>
<dbReference type="PANTHER" id="PTHR43000">
    <property type="entry name" value="DTDP-D-GLUCOSE 4,6-DEHYDRATASE-RELATED"/>
    <property type="match status" value="1"/>
</dbReference>
<organism evidence="3 4">
    <name type="scientific">Candidatus Naiadarchaeum limnaeum</name>
    <dbReference type="NCBI Taxonomy" id="2756139"/>
    <lineage>
        <taxon>Archaea</taxon>
        <taxon>Candidatus Undinarchaeota</taxon>
        <taxon>Candidatus Undinarchaeia</taxon>
        <taxon>Candidatus Naiadarchaeales</taxon>
        <taxon>Candidatus Naiadarchaeaceae</taxon>
        <taxon>Candidatus Naiadarchaeum</taxon>
    </lineage>
</organism>
<dbReference type="SUPFAM" id="SSF51735">
    <property type="entry name" value="NAD(P)-binding Rossmann-fold domains"/>
    <property type="match status" value="1"/>
</dbReference>
<evidence type="ECO:0000256" key="1">
    <source>
        <dbReference type="ARBA" id="ARBA00007637"/>
    </source>
</evidence>
<evidence type="ECO:0000313" key="4">
    <source>
        <dbReference type="Proteomes" id="UP000646946"/>
    </source>
</evidence>
<name>A0A832XJL9_9ARCH</name>
<dbReference type="Gene3D" id="3.40.50.720">
    <property type="entry name" value="NAD(P)-binding Rossmann-like Domain"/>
    <property type="match status" value="1"/>
</dbReference>
<dbReference type="AlphaFoldDB" id="A0A832XJL9"/>
<accession>A0A832XJL9</accession>
<evidence type="ECO:0000259" key="2">
    <source>
        <dbReference type="Pfam" id="PF01370"/>
    </source>
</evidence>